<proteinExistence type="predicted"/>
<feature type="compositionally biased region" description="Low complexity" evidence="1">
    <location>
        <begin position="38"/>
        <end position="48"/>
    </location>
</feature>
<reference evidence="2 3" key="1">
    <citation type="submission" date="2018-03" db="EMBL/GenBank/DDBJ databases">
        <authorList>
            <person name="Fogelqvist J."/>
        </authorList>
    </citation>
    <scope>NUCLEOTIDE SEQUENCE [LARGE SCALE GENOMIC DNA]</scope>
</reference>
<evidence type="ECO:0000313" key="3">
    <source>
        <dbReference type="Proteomes" id="UP000290189"/>
    </source>
</evidence>
<evidence type="ECO:0000313" key="2">
    <source>
        <dbReference type="EMBL" id="SPQ99493.1"/>
    </source>
</evidence>
<organism evidence="2 3">
    <name type="scientific">Plasmodiophora brassicae</name>
    <name type="common">Clubroot disease agent</name>
    <dbReference type="NCBI Taxonomy" id="37360"/>
    <lineage>
        <taxon>Eukaryota</taxon>
        <taxon>Sar</taxon>
        <taxon>Rhizaria</taxon>
        <taxon>Endomyxa</taxon>
        <taxon>Phytomyxea</taxon>
        <taxon>Plasmodiophorida</taxon>
        <taxon>Plasmodiophoridae</taxon>
        <taxon>Plasmodiophora</taxon>
    </lineage>
</organism>
<keyword evidence="2" id="KW-0496">Mitochondrion</keyword>
<evidence type="ECO:0000256" key="1">
    <source>
        <dbReference type="SAM" id="MobiDB-lite"/>
    </source>
</evidence>
<dbReference type="AlphaFoldDB" id="A0A3P3YH40"/>
<name>A0A3P3YH40_PLABS</name>
<feature type="region of interest" description="Disordered" evidence="1">
    <location>
        <begin position="1"/>
        <end position="68"/>
    </location>
</feature>
<accession>A0A3P3YH40</accession>
<protein>
    <submittedName>
        <fullName evidence="2">Uncharacterized protein</fullName>
    </submittedName>
</protein>
<geneLocation type="mitochondrion" evidence="2"/>
<dbReference type="Proteomes" id="UP000290189">
    <property type="component" value="Unassembled WGS sequence"/>
</dbReference>
<gene>
    <name evidence="2" type="ORF">PLBR_LOCUS6708</name>
</gene>
<feature type="compositionally biased region" description="Polar residues" evidence="1">
    <location>
        <begin position="56"/>
        <end position="68"/>
    </location>
</feature>
<sequence length="118" mass="13005">MTGRTREFVKISSMPGHSRTDADRYRPSAPSAGVWMPSSSSGARASSSNRPIAKGHTSNCRPARATTSDDMYRSLKEVDAEIDDLSTKIGMLRDEMRSSMTILWALQQKIARKTRAIG</sequence>
<dbReference type="EMBL" id="OVEO01000012">
    <property type="protein sequence ID" value="SPQ99493.1"/>
    <property type="molecule type" value="Genomic_DNA"/>
</dbReference>